<evidence type="ECO:0000256" key="8">
    <source>
        <dbReference type="SAM" id="Phobius"/>
    </source>
</evidence>
<dbReference type="Gene3D" id="1.10.287.90">
    <property type="match status" value="1"/>
</dbReference>
<organism evidence="10">
    <name type="scientific">Oxyrrhis marina</name>
    <name type="common">Dinoflagellate</name>
    <dbReference type="NCBI Taxonomy" id="2969"/>
    <lineage>
        <taxon>Eukaryota</taxon>
        <taxon>Sar</taxon>
        <taxon>Alveolata</taxon>
        <taxon>Dinophyceae</taxon>
        <taxon>Oxyrrhinales</taxon>
        <taxon>Oxyrrhinaceae</taxon>
        <taxon>Oxyrrhis</taxon>
    </lineage>
</organism>
<evidence type="ECO:0000256" key="4">
    <source>
        <dbReference type="ARBA" id="ARBA00022692"/>
    </source>
</evidence>
<evidence type="ECO:0000256" key="2">
    <source>
        <dbReference type="ARBA" id="ARBA00004370"/>
    </source>
</evidence>
<proteinExistence type="evidence at transcript level"/>
<dbReference type="InterPro" id="IPR036257">
    <property type="entry name" value="Cyt_c_oxidase_su2_TM_sf"/>
</dbReference>
<evidence type="ECO:0000256" key="6">
    <source>
        <dbReference type="ARBA" id="ARBA00023136"/>
    </source>
</evidence>
<feature type="domain" description="Cytochrome oxidase subunit II copper A binding" evidence="9">
    <location>
        <begin position="142"/>
        <end position="170"/>
    </location>
</feature>
<dbReference type="EMBL" id="DQ462647">
    <property type="protein sequence ID" value="ABF22755.1"/>
    <property type="molecule type" value="mRNA"/>
</dbReference>
<name>A0ESB6_OXYMA</name>
<protein>
    <submittedName>
        <fullName evidence="10">Mitochondrial cytochrome c oxidase subunit 2a</fullName>
    </submittedName>
</protein>
<dbReference type="GO" id="GO:0016020">
    <property type="term" value="C:membrane"/>
    <property type="evidence" value="ECO:0007669"/>
    <property type="project" value="UniProtKB-SubCell"/>
</dbReference>
<evidence type="ECO:0000259" key="9">
    <source>
        <dbReference type="PROSITE" id="PS50857"/>
    </source>
</evidence>
<dbReference type="Gene3D" id="2.60.40.420">
    <property type="entry name" value="Cupredoxins - blue copper proteins"/>
    <property type="match status" value="1"/>
</dbReference>
<evidence type="ECO:0000256" key="3">
    <source>
        <dbReference type="ARBA" id="ARBA00022448"/>
    </source>
</evidence>
<dbReference type="AlphaFoldDB" id="A0ESB6"/>
<evidence type="ECO:0000256" key="7">
    <source>
        <dbReference type="ARBA" id="ARBA00049512"/>
    </source>
</evidence>
<gene>
    <name evidence="10" type="primary">cox2a</name>
</gene>
<keyword evidence="6 8" id="KW-0472">Membrane</keyword>
<keyword evidence="8" id="KW-1133">Transmembrane helix</keyword>
<reference evidence="10" key="1">
    <citation type="journal article" date="2006" name="Gene">
        <title>Alveolate and chlorophycean mitochondrial cox2 genes split twice independently.</title>
        <authorList>
            <person name="Waller R.F."/>
            <person name="Keeling P.J."/>
        </authorList>
    </citation>
    <scope>NUCLEOTIDE SEQUENCE</scope>
</reference>
<evidence type="ECO:0000256" key="5">
    <source>
        <dbReference type="ARBA" id="ARBA00022982"/>
    </source>
</evidence>
<dbReference type="InterPro" id="IPR002429">
    <property type="entry name" value="CcO_II-like_C"/>
</dbReference>
<sequence length="170" mass="19480">MLALAARRATQPFRPLALGATRSFASKDPRGHLYEDGTRAHTGAMEPGFHQPTWGANIPKMQTVKERGQKWVKPHGKLSLEECYGVQQADIPFHPRSRLNIWGNYRLILKAEFLFFYIPTVIVAGIVIPCFLTIYTLEECVYTTMTVKVVGRQWYWVYEVESPTDDCDEE</sequence>
<dbReference type="GO" id="GO:0005507">
    <property type="term" value="F:copper ion binding"/>
    <property type="evidence" value="ECO:0007669"/>
    <property type="project" value="InterPro"/>
</dbReference>
<comment type="cofactor">
    <cofactor evidence="1">
        <name>Cu cation</name>
        <dbReference type="ChEBI" id="CHEBI:23378"/>
    </cofactor>
</comment>
<dbReference type="PRINTS" id="PR01166">
    <property type="entry name" value="CYCOXIDASEII"/>
</dbReference>
<dbReference type="InterPro" id="IPR008972">
    <property type="entry name" value="Cupredoxin"/>
</dbReference>
<evidence type="ECO:0000313" key="10">
    <source>
        <dbReference type="EMBL" id="ABF22755.1"/>
    </source>
</evidence>
<accession>A0ESB6</accession>
<keyword evidence="5" id="KW-0249">Electron transport</keyword>
<keyword evidence="4 8" id="KW-0812">Transmembrane</keyword>
<dbReference type="PROSITE" id="PS50857">
    <property type="entry name" value="COX2_CUA"/>
    <property type="match status" value="1"/>
</dbReference>
<dbReference type="GO" id="GO:0004129">
    <property type="term" value="F:cytochrome-c oxidase activity"/>
    <property type="evidence" value="ECO:0007669"/>
    <property type="project" value="UniProtKB-EC"/>
</dbReference>
<keyword evidence="3" id="KW-0813">Transport</keyword>
<feature type="transmembrane region" description="Helical" evidence="8">
    <location>
        <begin position="114"/>
        <end position="137"/>
    </location>
</feature>
<evidence type="ECO:0000256" key="1">
    <source>
        <dbReference type="ARBA" id="ARBA00001935"/>
    </source>
</evidence>
<comment type="catalytic activity">
    <reaction evidence="7">
        <text>4 Fe(II)-[cytochrome c] + O2 + 8 H(+)(in) = 4 Fe(III)-[cytochrome c] + 2 H2O + 4 H(+)(out)</text>
        <dbReference type="Rhea" id="RHEA:11436"/>
        <dbReference type="Rhea" id="RHEA-COMP:10350"/>
        <dbReference type="Rhea" id="RHEA-COMP:14399"/>
        <dbReference type="ChEBI" id="CHEBI:15377"/>
        <dbReference type="ChEBI" id="CHEBI:15378"/>
        <dbReference type="ChEBI" id="CHEBI:15379"/>
        <dbReference type="ChEBI" id="CHEBI:29033"/>
        <dbReference type="ChEBI" id="CHEBI:29034"/>
        <dbReference type="EC" id="7.1.1.9"/>
    </reaction>
    <physiologicalReaction direction="left-to-right" evidence="7">
        <dbReference type="Rhea" id="RHEA:11437"/>
    </physiologicalReaction>
</comment>
<comment type="subcellular location">
    <subcellularLocation>
        <location evidence="2">Membrane</location>
    </subcellularLocation>
</comment>